<protein>
    <submittedName>
        <fullName evidence="4">C6 domain-containing protein</fullName>
    </submittedName>
</protein>
<dbReference type="WBParaSite" id="TCLT_0000931901-mRNA-1">
    <property type="protein sequence ID" value="TCLT_0000931901-mRNA-1"/>
    <property type="gene ID" value="TCLT_0000931901"/>
</dbReference>
<dbReference type="OMA" id="AMLTIEC"/>
<dbReference type="OrthoDB" id="5854622at2759"/>
<reference evidence="4" key="1">
    <citation type="submission" date="2017-02" db="UniProtKB">
        <authorList>
            <consortium name="WormBaseParasite"/>
        </authorList>
    </citation>
    <scope>IDENTIFICATION</scope>
</reference>
<keyword evidence="1" id="KW-0732">Signal</keyword>
<accession>A0A0N5D894</accession>
<feature type="chain" id="PRO_5043126773" evidence="1">
    <location>
        <begin position="27"/>
        <end position="181"/>
    </location>
</feature>
<dbReference type="STRING" id="103827.A0A0N5D894"/>
<gene>
    <name evidence="2" type="ORF">TCLT_LOCUS9308</name>
</gene>
<evidence type="ECO:0000313" key="3">
    <source>
        <dbReference type="Proteomes" id="UP000276776"/>
    </source>
</evidence>
<dbReference type="AlphaFoldDB" id="A0A0N5D894"/>
<reference evidence="2 3" key="2">
    <citation type="submission" date="2018-11" db="EMBL/GenBank/DDBJ databases">
        <authorList>
            <consortium name="Pathogen Informatics"/>
        </authorList>
    </citation>
    <scope>NUCLEOTIDE SEQUENCE [LARGE SCALE GENOMIC DNA]</scope>
</reference>
<evidence type="ECO:0000256" key="1">
    <source>
        <dbReference type="SAM" id="SignalP"/>
    </source>
</evidence>
<sequence length="181" mass="19403">MYKSDFVKFLTAILTLALSLNTLIAAVEGCMATRPSTTTTTPLCCPALTTTNPPRVTPPTGTKGAGLDECSILRRFSRGVCPQYAQLVCSRSPGTTVSQVIIQVVNGPTLVGDNTGPTVAMLTIECVAPGIWMYRNNKHKLFEFTGVSCNQGTLTSGDYVINYSLFSEHGQKNEGSHKGHE</sequence>
<evidence type="ECO:0000313" key="4">
    <source>
        <dbReference type="WBParaSite" id="TCLT_0000931901-mRNA-1"/>
    </source>
</evidence>
<evidence type="ECO:0000313" key="2">
    <source>
        <dbReference type="EMBL" id="VDN06931.1"/>
    </source>
</evidence>
<dbReference type="EMBL" id="UYYF01004769">
    <property type="protein sequence ID" value="VDN06931.1"/>
    <property type="molecule type" value="Genomic_DNA"/>
</dbReference>
<dbReference type="Proteomes" id="UP000276776">
    <property type="component" value="Unassembled WGS sequence"/>
</dbReference>
<name>A0A0N5D894_THECL</name>
<proteinExistence type="predicted"/>
<keyword evidence="3" id="KW-1185">Reference proteome</keyword>
<feature type="signal peptide" evidence="1">
    <location>
        <begin position="1"/>
        <end position="26"/>
    </location>
</feature>
<organism evidence="4">
    <name type="scientific">Thelazia callipaeda</name>
    <name type="common">Oriental eyeworm</name>
    <name type="synonym">Parasitic nematode</name>
    <dbReference type="NCBI Taxonomy" id="103827"/>
    <lineage>
        <taxon>Eukaryota</taxon>
        <taxon>Metazoa</taxon>
        <taxon>Ecdysozoa</taxon>
        <taxon>Nematoda</taxon>
        <taxon>Chromadorea</taxon>
        <taxon>Rhabditida</taxon>
        <taxon>Spirurina</taxon>
        <taxon>Spiruromorpha</taxon>
        <taxon>Thelazioidea</taxon>
        <taxon>Thelaziidae</taxon>
        <taxon>Thelazia</taxon>
    </lineage>
</organism>